<dbReference type="EMBL" id="NRRU01000086">
    <property type="protein sequence ID" value="MBK1714903.1"/>
    <property type="molecule type" value="Genomic_DNA"/>
</dbReference>
<accession>A0ABS1DZF4</accession>
<evidence type="ECO:0000256" key="8">
    <source>
        <dbReference type="ARBA" id="ARBA00023004"/>
    </source>
</evidence>
<keyword evidence="8" id="KW-0408">Iron</keyword>
<evidence type="ECO:0000256" key="3">
    <source>
        <dbReference type="ARBA" id="ARBA00022448"/>
    </source>
</evidence>
<dbReference type="InterPro" id="IPR012910">
    <property type="entry name" value="Plug_dom"/>
</dbReference>
<evidence type="ECO:0000256" key="4">
    <source>
        <dbReference type="ARBA" id="ARBA00022452"/>
    </source>
</evidence>
<dbReference type="Gene3D" id="2.40.170.20">
    <property type="entry name" value="TonB-dependent receptor, beta-barrel domain"/>
    <property type="match status" value="1"/>
</dbReference>
<evidence type="ECO:0000256" key="12">
    <source>
        <dbReference type="ARBA" id="ARBA00023170"/>
    </source>
</evidence>
<dbReference type="SMART" id="SM00965">
    <property type="entry name" value="STN"/>
    <property type="match status" value="1"/>
</dbReference>
<feature type="chain" id="PRO_5047131795" evidence="16">
    <location>
        <begin position="31"/>
        <end position="807"/>
    </location>
</feature>
<name>A0ABS1DZF4_RUBGE</name>
<evidence type="ECO:0000256" key="5">
    <source>
        <dbReference type="ARBA" id="ARBA00022496"/>
    </source>
</evidence>
<sequence>MSSITYRPRRPLARLALAAALACTLPLAPALLPAAQAASADYDIPAGPLETVLNRFGREAGILLSFPSELVAGQRSPGLRGRHEVGAALELLLRGTGLQAREQPQGGWALVRRGAEGAAAEALPAITARATAETATGPVRGYVARRSATATKTDTALLDTPQSVSVVGAERIEALGATRLSEVLAYTPGVDGAIYGNDSRYDWISVRGFETLSPGYYLDGLQLRNNAWWAVWQTENYGVERIEIQRGPASVLWGQNGPGGMINMVSKRPAAELPQELRLTLGSDARRDVAADLSGSFGEGDAAQWRLVGLLRDAELPAGGMGDDRQYLAPSLTLQFGADTRLTLLSQFLRTRAGVYVRVLPESGTLVSTPAGTRLPDSVFAGEPGFNRFDQDQAMLGYELEHRLDERWTVSQSLRWSRLDADMRQVYQTGYLDRDPADPLDPASWRVLGRTATTSREKIHSLVVDSRIQGEFVFGDWRHTLLAGLDLQRSRADQVSVFGATVAPLDVYAPAYGGDVVLGDPSVDTHTVLQQTGLYLQDQIRRGAWVLTLGARHDRAAVDTDDHLADASTRQRDHHTGLRAGVVYRAADGWAPYASYSSSFAPSTVVDPETGKPFDPETGRQLEAGVRFEPAGHAASYSAAVFELRRRNYVSYDVNYVPSADGEVTVRGLELEAVAEPRAGMNLTASYAFTPKADVTRSANPAEVGKQATAVPRHRLSLWADQRFASGLKLGLGARLVGSHRGIGETAARDVPGYTLYDALLGWDWRAWSLALNVSNLADKDAITNCSSGYCYYGNRRKTSLSAAYRF</sequence>
<keyword evidence="19" id="KW-1185">Reference proteome</keyword>
<dbReference type="Pfam" id="PF07715">
    <property type="entry name" value="Plug"/>
    <property type="match status" value="1"/>
</dbReference>
<keyword evidence="10 15" id="KW-0798">TonB box</keyword>
<reference evidence="18" key="1">
    <citation type="submission" date="2017-08" db="EMBL/GenBank/DDBJ databases">
        <authorList>
            <person name="Imhoff J.F."/>
            <person name="Rahn T."/>
            <person name="Kuenzel S."/>
            <person name="Neulinger S.C."/>
        </authorList>
    </citation>
    <scope>NUCLEOTIDE SEQUENCE</scope>
    <source>
        <strain evidence="18">IM 151</strain>
    </source>
</reference>
<evidence type="ECO:0000256" key="7">
    <source>
        <dbReference type="ARBA" id="ARBA00022729"/>
    </source>
</evidence>
<feature type="domain" description="Secretin/TonB short N-terminal" evidence="17">
    <location>
        <begin position="62"/>
        <end position="113"/>
    </location>
</feature>
<evidence type="ECO:0000256" key="2">
    <source>
        <dbReference type="ARBA" id="ARBA00009810"/>
    </source>
</evidence>
<keyword evidence="5" id="KW-0410">Iron transport</keyword>
<evidence type="ECO:0000313" key="19">
    <source>
        <dbReference type="Proteomes" id="UP001041814"/>
    </source>
</evidence>
<comment type="caution">
    <text evidence="18">The sequence shown here is derived from an EMBL/GenBank/DDBJ whole genome shotgun (WGS) entry which is preliminary data.</text>
</comment>
<keyword evidence="12 18" id="KW-0675">Receptor</keyword>
<dbReference type="Proteomes" id="UP001041814">
    <property type="component" value="Unassembled WGS sequence"/>
</dbReference>
<dbReference type="CDD" id="cd01347">
    <property type="entry name" value="ligand_gated_channel"/>
    <property type="match status" value="1"/>
</dbReference>
<evidence type="ECO:0000256" key="13">
    <source>
        <dbReference type="ARBA" id="ARBA00023237"/>
    </source>
</evidence>
<keyword evidence="6 14" id="KW-0812">Transmembrane</keyword>
<keyword evidence="3 14" id="KW-0813">Transport</keyword>
<keyword evidence="9" id="KW-0406">Ion transport</keyword>
<organism evidence="18 19">
    <name type="scientific">Rubrivivax gelatinosus</name>
    <name type="common">Rhodocyclus gelatinosus</name>
    <name type="synonym">Rhodopseudomonas gelatinosa</name>
    <dbReference type="NCBI Taxonomy" id="28068"/>
    <lineage>
        <taxon>Bacteria</taxon>
        <taxon>Pseudomonadati</taxon>
        <taxon>Pseudomonadota</taxon>
        <taxon>Betaproteobacteria</taxon>
        <taxon>Burkholderiales</taxon>
        <taxon>Sphaerotilaceae</taxon>
        <taxon>Rubrivivax</taxon>
    </lineage>
</organism>
<dbReference type="NCBIfam" id="TIGR01783">
    <property type="entry name" value="TonB-siderophor"/>
    <property type="match status" value="1"/>
</dbReference>
<keyword evidence="13 14" id="KW-0998">Cell outer membrane</keyword>
<dbReference type="PROSITE" id="PS51318">
    <property type="entry name" value="TAT"/>
    <property type="match status" value="1"/>
</dbReference>
<evidence type="ECO:0000256" key="14">
    <source>
        <dbReference type="PROSITE-ProRule" id="PRU01360"/>
    </source>
</evidence>
<evidence type="ECO:0000313" key="18">
    <source>
        <dbReference type="EMBL" id="MBK1714903.1"/>
    </source>
</evidence>
<dbReference type="Gene3D" id="3.55.50.30">
    <property type="match status" value="1"/>
</dbReference>
<keyword evidence="11 14" id="KW-0472">Membrane</keyword>
<reference evidence="18" key="2">
    <citation type="journal article" date="2020" name="Microorganisms">
        <title>Osmotic Adaptation and Compatible Solute Biosynthesis of Phototrophic Bacteria as Revealed from Genome Analyses.</title>
        <authorList>
            <person name="Imhoff J.F."/>
            <person name="Rahn T."/>
            <person name="Kunzel S."/>
            <person name="Keller A."/>
            <person name="Neulinger S.C."/>
        </authorList>
    </citation>
    <scope>NUCLEOTIDE SEQUENCE</scope>
    <source>
        <strain evidence="18">IM 151</strain>
    </source>
</reference>
<dbReference type="PANTHER" id="PTHR32552">
    <property type="entry name" value="FERRICHROME IRON RECEPTOR-RELATED"/>
    <property type="match status" value="1"/>
</dbReference>
<dbReference type="Gene3D" id="2.170.130.10">
    <property type="entry name" value="TonB-dependent receptor, plug domain"/>
    <property type="match status" value="1"/>
</dbReference>
<dbReference type="InterPro" id="IPR006311">
    <property type="entry name" value="TAT_signal"/>
</dbReference>
<dbReference type="InterPro" id="IPR000531">
    <property type="entry name" value="Beta-barrel_TonB"/>
</dbReference>
<keyword evidence="4 14" id="KW-1134">Transmembrane beta strand</keyword>
<evidence type="ECO:0000256" key="15">
    <source>
        <dbReference type="RuleBase" id="RU003357"/>
    </source>
</evidence>
<evidence type="ECO:0000256" key="9">
    <source>
        <dbReference type="ARBA" id="ARBA00023065"/>
    </source>
</evidence>
<evidence type="ECO:0000256" key="6">
    <source>
        <dbReference type="ARBA" id="ARBA00022692"/>
    </source>
</evidence>
<dbReference type="InterPro" id="IPR010105">
    <property type="entry name" value="TonB_sidphr_rcpt"/>
</dbReference>
<dbReference type="InterPro" id="IPR011662">
    <property type="entry name" value="Secretin/TonB_short_N"/>
</dbReference>
<protein>
    <submittedName>
        <fullName evidence="18">TonB-dependent siderophore receptor</fullName>
    </submittedName>
</protein>
<evidence type="ECO:0000256" key="1">
    <source>
        <dbReference type="ARBA" id="ARBA00004571"/>
    </source>
</evidence>
<gene>
    <name evidence="18" type="ORF">CKO43_19260</name>
</gene>
<dbReference type="SUPFAM" id="SSF56935">
    <property type="entry name" value="Porins"/>
    <property type="match status" value="1"/>
</dbReference>
<proteinExistence type="inferred from homology"/>
<evidence type="ECO:0000256" key="16">
    <source>
        <dbReference type="SAM" id="SignalP"/>
    </source>
</evidence>
<dbReference type="PANTHER" id="PTHR32552:SF68">
    <property type="entry name" value="FERRICHROME OUTER MEMBRANE TRANSPORTER_PHAGE RECEPTOR"/>
    <property type="match status" value="1"/>
</dbReference>
<comment type="subcellular location">
    <subcellularLocation>
        <location evidence="1 14">Cell outer membrane</location>
        <topology evidence="1 14">Multi-pass membrane protein</topology>
    </subcellularLocation>
</comment>
<dbReference type="InterPro" id="IPR037066">
    <property type="entry name" value="Plug_dom_sf"/>
</dbReference>
<dbReference type="Pfam" id="PF00593">
    <property type="entry name" value="TonB_dep_Rec_b-barrel"/>
    <property type="match status" value="1"/>
</dbReference>
<evidence type="ECO:0000256" key="10">
    <source>
        <dbReference type="ARBA" id="ARBA00023077"/>
    </source>
</evidence>
<feature type="signal peptide" evidence="16">
    <location>
        <begin position="1"/>
        <end position="30"/>
    </location>
</feature>
<keyword evidence="7 16" id="KW-0732">Signal</keyword>
<dbReference type="InterPro" id="IPR039426">
    <property type="entry name" value="TonB-dep_rcpt-like"/>
</dbReference>
<dbReference type="RefSeq" id="WP_200379643.1">
    <property type="nucleotide sequence ID" value="NZ_NRRU01000086.1"/>
</dbReference>
<evidence type="ECO:0000256" key="11">
    <source>
        <dbReference type="ARBA" id="ARBA00023136"/>
    </source>
</evidence>
<comment type="similarity">
    <text evidence="2 14 15">Belongs to the TonB-dependent receptor family.</text>
</comment>
<dbReference type="PROSITE" id="PS52016">
    <property type="entry name" value="TONB_DEPENDENT_REC_3"/>
    <property type="match status" value="1"/>
</dbReference>
<dbReference type="Pfam" id="PF07660">
    <property type="entry name" value="STN"/>
    <property type="match status" value="1"/>
</dbReference>
<dbReference type="InterPro" id="IPR036942">
    <property type="entry name" value="Beta-barrel_TonB_sf"/>
</dbReference>
<evidence type="ECO:0000259" key="17">
    <source>
        <dbReference type="SMART" id="SM00965"/>
    </source>
</evidence>